<dbReference type="EMBL" id="JAVRET010000014">
    <property type="protein sequence ID" value="MDT0409080.1"/>
    <property type="molecule type" value="Genomic_DNA"/>
</dbReference>
<dbReference type="Pfam" id="PF02498">
    <property type="entry name" value="Bro-N"/>
    <property type="match status" value="1"/>
</dbReference>
<protein>
    <submittedName>
        <fullName evidence="3">Phage antirepressor KilAC domain-containing protein</fullName>
    </submittedName>
</protein>
<accession>A0ABU2R1D9</accession>
<gene>
    <name evidence="3" type="ORF">RM698_08440</name>
</gene>
<reference evidence="4" key="1">
    <citation type="submission" date="2023-07" db="EMBL/GenBank/DDBJ databases">
        <title>30 novel species of actinomycetes from the DSMZ collection.</title>
        <authorList>
            <person name="Nouioui I."/>
        </authorList>
    </citation>
    <scope>NUCLEOTIDE SEQUENCE [LARGE SCALE GENOMIC DNA]</scope>
    <source>
        <strain evidence="4">DSM 41979</strain>
    </source>
</reference>
<dbReference type="RefSeq" id="WP_010267730.1">
    <property type="nucleotide sequence ID" value="NZ_JAVRET010000014.1"/>
</dbReference>
<dbReference type="InterPro" id="IPR005039">
    <property type="entry name" value="Ant_C"/>
</dbReference>
<evidence type="ECO:0000313" key="3">
    <source>
        <dbReference type="EMBL" id="MDT0409080.1"/>
    </source>
</evidence>
<comment type="caution">
    <text evidence="3">The sequence shown here is derived from an EMBL/GenBank/DDBJ whole genome shotgun (WGS) entry which is preliminary data.</text>
</comment>
<sequence>MRNTRADGTDFWSARDLQQLLGYERWERFETAVERAIAACENSGHEPKDHFRGAAKKVSLGSGATRAVIDWHLSRYAAYLVAMNGDPRKAEIAAAQTYFAVKTREAEIAAMKTASPAKPTFAQALRGWADEVEAREAAEARVAELAPRAEIADQYEENPGPTLTQLHKAYFPTVRARDFFEHLYQRRYLIDQRGTRWSETRQEWRDGHEHGHPTAKGKRFFYLASRLDPNGVRRYQARVIPGDAEHQLVAALHRDGLTPRVPSGPAELT</sequence>
<organism evidence="3 4">
    <name type="scientific">Streptomyces evansiae</name>
    <dbReference type="NCBI Taxonomy" id="3075535"/>
    <lineage>
        <taxon>Bacteria</taxon>
        <taxon>Bacillati</taxon>
        <taxon>Actinomycetota</taxon>
        <taxon>Actinomycetes</taxon>
        <taxon>Kitasatosporales</taxon>
        <taxon>Streptomycetaceae</taxon>
        <taxon>Streptomyces</taxon>
    </lineage>
</organism>
<dbReference type="InterPro" id="IPR003497">
    <property type="entry name" value="BRO_N_domain"/>
</dbReference>
<dbReference type="Proteomes" id="UP001183610">
    <property type="component" value="Unassembled WGS sequence"/>
</dbReference>
<evidence type="ECO:0000259" key="2">
    <source>
        <dbReference type="Pfam" id="PF03374"/>
    </source>
</evidence>
<name>A0ABU2R1D9_9ACTN</name>
<dbReference type="Pfam" id="PF03374">
    <property type="entry name" value="ANT"/>
    <property type="match status" value="1"/>
</dbReference>
<evidence type="ECO:0000259" key="1">
    <source>
        <dbReference type="Pfam" id="PF02498"/>
    </source>
</evidence>
<evidence type="ECO:0000313" key="4">
    <source>
        <dbReference type="Proteomes" id="UP001183610"/>
    </source>
</evidence>
<keyword evidence="4" id="KW-1185">Reference proteome</keyword>
<feature type="domain" description="Antirepressor protein C-terminal" evidence="2">
    <location>
        <begin position="139"/>
        <end position="203"/>
    </location>
</feature>
<proteinExistence type="predicted"/>
<feature type="domain" description="Bro-N" evidence="1">
    <location>
        <begin position="7"/>
        <end position="99"/>
    </location>
</feature>